<keyword evidence="4 5" id="KW-0378">Hydrolase</keyword>
<evidence type="ECO:0000256" key="5">
    <source>
        <dbReference type="HAMAP-Rule" id="MF_00265"/>
    </source>
</evidence>
<dbReference type="Proteomes" id="UP000228920">
    <property type="component" value="Unassembled WGS sequence"/>
</dbReference>
<comment type="cofactor">
    <cofactor evidence="5">
        <name>Mg(2+)</name>
        <dbReference type="ChEBI" id="CHEBI:18420"/>
    </cofactor>
</comment>
<dbReference type="EMBL" id="PFNL01000085">
    <property type="protein sequence ID" value="PIZ46698.1"/>
    <property type="molecule type" value="Genomic_DNA"/>
</dbReference>
<dbReference type="GO" id="GO:0090729">
    <property type="term" value="F:toxin activity"/>
    <property type="evidence" value="ECO:0007669"/>
    <property type="project" value="UniProtKB-KW"/>
</dbReference>
<protein>
    <recommendedName>
        <fullName evidence="5">Ribonuclease VapC</fullName>
        <shortName evidence="5">RNase VapC</shortName>
        <ecNumber evidence="5">3.1.-.-</ecNumber>
    </recommendedName>
    <alternativeName>
        <fullName evidence="5">Toxin VapC</fullName>
    </alternativeName>
</protein>
<dbReference type="GO" id="GO:0004540">
    <property type="term" value="F:RNA nuclease activity"/>
    <property type="evidence" value="ECO:0007669"/>
    <property type="project" value="InterPro"/>
</dbReference>
<feature type="binding site" evidence="5">
    <location>
        <position position="106"/>
    </location>
    <ligand>
        <name>Mg(2+)</name>
        <dbReference type="ChEBI" id="CHEBI:18420"/>
    </ligand>
</feature>
<comment type="function">
    <text evidence="5">Toxic component of a toxin-antitoxin (TA) system. An RNase.</text>
</comment>
<evidence type="ECO:0000259" key="6">
    <source>
        <dbReference type="SMART" id="SM00670"/>
    </source>
</evidence>
<accession>A0A2M7TJN5</accession>
<dbReference type="InterPro" id="IPR052106">
    <property type="entry name" value="PINc/VapC_TA"/>
</dbReference>
<dbReference type="HAMAP" id="MF_00265">
    <property type="entry name" value="VapC_Nob1"/>
    <property type="match status" value="1"/>
</dbReference>
<dbReference type="Gene3D" id="3.40.50.1010">
    <property type="entry name" value="5'-nuclease"/>
    <property type="match status" value="1"/>
</dbReference>
<dbReference type="PANTHER" id="PTHR38826">
    <property type="entry name" value="RIBONUCLEASE VAPC13"/>
    <property type="match status" value="1"/>
</dbReference>
<keyword evidence="5" id="KW-0800">Toxin</keyword>
<dbReference type="InterPro" id="IPR002716">
    <property type="entry name" value="PIN_dom"/>
</dbReference>
<feature type="domain" description="PIN" evidence="6">
    <location>
        <begin position="4"/>
        <end position="129"/>
    </location>
</feature>
<keyword evidence="2 5" id="KW-0540">Nuclease</keyword>
<keyword evidence="3 5" id="KW-0479">Metal-binding</keyword>
<organism evidence="7 8">
    <name type="scientific">candidate division WWE3 bacterium CG_4_10_14_0_2_um_filter_41_14</name>
    <dbReference type="NCBI Taxonomy" id="1975072"/>
    <lineage>
        <taxon>Bacteria</taxon>
        <taxon>Katanobacteria</taxon>
    </lineage>
</organism>
<dbReference type="GO" id="GO:0000287">
    <property type="term" value="F:magnesium ion binding"/>
    <property type="evidence" value="ECO:0007669"/>
    <property type="project" value="UniProtKB-UniRule"/>
</dbReference>
<evidence type="ECO:0000256" key="3">
    <source>
        <dbReference type="ARBA" id="ARBA00022723"/>
    </source>
</evidence>
<feature type="binding site" evidence="5">
    <location>
        <position position="9"/>
    </location>
    <ligand>
        <name>Mg(2+)</name>
        <dbReference type="ChEBI" id="CHEBI:18420"/>
    </ligand>
</feature>
<reference evidence="8" key="1">
    <citation type="submission" date="2017-09" db="EMBL/GenBank/DDBJ databases">
        <title>Depth-based differentiation of microbial function through sediment-hosted aquifers and enrichment of novel symbionts in the deep terrestrial subsurface.</title>
        <authorList>
            <person name="Probst A.J."/>
            <person name="Ladd B."/>
            <person name="Jarett J.K."/>
            <person name="Geller-Mcgrath D.E."/>
            <person name="Sieber C.M.K."/>
            <person name="Emerson J.B."/>
            <person name="Anantharaman K."/>
            <person name="Thomas B.C."/>
            <person name="Malmstrom R."/>
            <person name="Stieglmeier M."/>
            <person name="Klingl A."/>
            <person name="Woyke T."/>
            <person name="Ryan C.M."/>
            <person name="Banfield J.F."/>
        </authorList>
    </citation>
    <scope>NUCLEOTIDE SEQUENCE [LARGE SCALE GENOMIC DNA]</scope>
</reference>
<name>A0A2M7TJN5_UNCKA</name>
<evidence type="ECO:0000256" key="2">
    <source>
        <dbReference type="ARBA" id="ARBA00022722"/>
    </source>
</evidence>
<dbReference type="InterPro" id="IPR022907">
    <property type="entry name" value="VapC_family"/>
</dbReference>
<dbReference type="EC" id="3.1.-.-" evidence="5"/>
<evidence type="ECO:0000256" key="4">
    <source>
        <dbReference type="ARBA" id="ARBA00022801"/>
    </source>
</evidence>
<dbReference type="GO" id="GO:0016787">
    <property type="term" value="F:hydrolase activity"/>
    <property type="evidence" value="ECO:0007669"/>
    <property type="project" value="UniProtKB-KW"/>
</dbReference>
<dbReference type="AlphaFoldDB" id="A0A2M7TJN5"/>
<dbReference type="Pfam" id="PF01850">
    <property type="entry name" value="PIN"/>
    <property type="match status" value="1"/>
</dbReference>
<comment type="similarity">
    <text evidence="5">Belongs to the PINc/VapC protein family.</text>
</comment>
<keyword evidence="5" id="KW-0460">Magnesium</keyword>
<sequence length="139" mass="16080">MTGNDYFLDTNIILRHLRQDHPALSPKASTIIRRIAEQKINAYIHSLVLHEALYVLEHVYNNERKDISNNISQLLQLENLLLLDVSKQLMQQALTDYASVRVDFPDCLYGAMVKERGMHLLSFDKDFQKLQIPTLTSVK</sequence>
<comment type="caution">
    <text evidence="7">The sequence shown here is derived from an EMBL/GenBank/DDBJ whole genome shotgun (WGS) entry which is preliminary data.</text>
</comment>
<evidence type="ECO:0000313" key="7">
    <source>
        <dbReference type="EMBL" id="PIZ46698.1"/>
    </source>
</evidence>
<dbReference type="PANTHER" id="PTHR38826:SF5">
    <property type="entry name" value="RIBONUCLEASE VAPC13"/>
    <property type="match status" value="1"/>
</dbReference>
<dbReference type="InterPro" id="IPR029060">
    <property type="entry name" value="PIN-like_dom_sf"/>
</dbReference>
<gene>
    <name evidence="5" type="primary">vapC</name>
    <name evidence="7" type="ORF">COY32_02895</name>
</gene>
<keyword evidence="1 5" id="KW-1277">Toxin-antitoxin system</keyword>
<evidence type="ECO:0000256" key="1">
    <source>
        <dbReference type="ARBA" id="ARBA00022649"/>
    </source>
</evidence>
<dbReference type="SMART" id="SM00670">
    <property type="entry name" value="PINc"/>
    <property type="match status" value="1"/>
</dbReference>
<dbReference type="SUPFAM" id="SSF88723">
    <property type="entry name" value="PIN domain-like"/>
    <property type="match status" value="1"/>
</dbReference>
<proteinExistence type="inferred from homology"/>
<evidence type="ECO:0000313" key="8">
    <source>
        <dbReference type="Proteomes" id="UP000228920"/>
    </source>
</evidence>